<reference evidence="2 3" key="1">
    <citation type="journal article" date="2016" name="Front. Microbiol.">
        <title>Comparative Genomics Analysis of Streptomyces Species Reveals Their Adaptation to the Marine Environment and Their Diversity at the Genomic Level.</title>
        <authorList>
            <person name="Tian X."/>
            <person name="Zhang Z."/>
            <person name="Yang T."/>
            <person name="Chen M."/>
            <person name="Li J."/>
            <person name="Chen F."/>
            <person name="Yang J."/>
            <person name="Li W."/>
            <person name="Zhang B."/>
            <person name="Zhang Z."/>
            <person name="Wu J."/>
            <person name="Zhang C."/>
            <person name="Long L."/>
            <person name="Xiao J."/>
        </authorList>
    </citation>
    <scope>NUCLEOTIDE SEQUENCE [LARGE SCALE GENOMIC DNA]</scope>
    <source>
        <strain evidence="2 3">SCSIO 10429</strain>
    </source>
</reference>
<accession>A0A1E7L4I5</accession>
<feature type="region of interest" description="Disordered" evidence="1">
    <location>
        <begin position="64"/>
        <end position="132"/>
    </location>
</feature>
<protein>
    <submittedName>
        <fullName evidence="2">Uncharacterized protein</fullName>
    </submittedName>
</protein>
<feature type="compositionally biased region" description="Low complexity" evidence="1">
    <location>
        <begin position="103"/>
        <end position="132"/>
    </location>
</feature>
<dbReference type="EMBL" id="LJGW01000249">
    <property type="protein sequence ID" value="OEV11100.1"/>
    <property type="molecule type" value="Genomic_DNA"/>
</dbReference>
<evidence type="ECO:0000256" key="1">
    <source>
        <dbReference type="SAM" id="MobiDB-lite"/>
    </source>
</evidence>
<organism evidence="2 3">
    <name type="scientific">Streptomyces nanshensis</name>
    <dbReference type="NCBI Taxonomy" id="518642"/>
    <lineage>
        <taxon>Bacteria</taxon>
        <taxon>Bacillati</taxon>
        <taxon>Actinomycetota</taxon>
        <taxon>Actinomycetes</taxon>
        <taxon>Kitasatosporales</taxon>
        <taxon>Streptomycetaceae</taxon>
        <taxon>Streptomyces</taxon>
    </lineage>
</organism>
<name>A0A1E7L4I5_9ACTN</name>
<evidence type="ECO:0000313" key="3">
    <source>
        <dbReference type="Proteomes" id="UP000176005"/>
    </source>
</evidence>
<evidence type="ECO:0000313" key="2">
    <source>
        <dbReference type="EMBL" id="OEV11100.1"/>
    </source>
</evidence>
<keyword evidence="3" id="KW-1185">Reference proteome</keyword>
<dbReference type="AlphaFoldDB" id="A0A1E7L4I5"/>
<proteinExistence type="predicted"/>
<feature type="compositionally biased region" description="Gly residues" evidence="1">
    <location>
        <begin position="79"/>
        <end position="88"/>
    </location>
</feature>
<sequence length="406" mass="42826">MSARGEVFLGDLAKAFALLRPGDRETSRAMAELLGLGREYGIPAPAPASVVDAVEGRADALSGADAVPVPVPGAESGSGSRGPGGSGGERTYAGAHPGSGAEAPAAPRPGTASTAPAAPAAPSTPSIPAPAAGVHVPRLLDRALDFSVTPTGPLPEDRGRALLADAAPSADQSGGPSADPLGYRAADQPGGPVALPPYEPPWKPDWARGVMFATVSTPVASRRLDARTLSRKTARHESLRTVPWQSRPSTRRGVQLLLDHGAGMTPFQEDRRWLRELAGSIAGRDRVEVLRFRGTPLRGVVRGDPAAPQPYRPPAPGTPVVLVSDLGRARRPFADEPAVPVADWREFIHRLLRSGCPAVCITPFPADDYPRSLRDRVALIPFDRRISLRYAQEALRRIRQATEARS</sequence>
<feature type="region of interest" description="Disordered" evidence="1">
    <location>
        <begin position="166"/>
        <end position="197"/>
    </location>
</feature>
<dbReference type="RefSeq" id="WP_070017315.1">
    <property type="nucleotide sequence ID" value="NZ_LJGW01000249.1"/>
</dbReference>
<comment type="caution">
    <text evidence="2">The sequence shown here is derived from an EMBL/GenBank/DDBJ whole genome shotgun (WGS) entry which is preliminary data.</text>
</comment>
<dbReference type="Proteomes" id="UP000176005">
    <property type="component" value="Unassembled WGS sequence"/>
</dbReference>
<gene>
    <name evidence="2" type="ORF">AN218_14560</name>
</gene>